<dbReference type="WBParaSite" id="JU765_v2.g19086.t1">
    <property type="protein sequence ID" value="JU765_v2.g19086.t1"/>
    <property type="gene ID" value="JU765_v2.g19086"/>
</dbReference>
<name>A0AC34QTA6_9BILA</name>
<sequence>MPLASLVDGLHRSSNIPTEICDQHKYFLCSIHSLVWLKISVLIGILSMIALASPTFYLIDEYQREISFLKEQKVPLRDSLFGIPSGNYMAWFIFFETFIAFHMIFTIIGLCLKLALLFVPSQIMLFLTSIKLSWDLGYDLYISGNNFIGRLFDIEANDYGVISVSSTESNLAFLSNAELRLVFSAMTKVIMIFLVLFGQLVIERSMQWYCRRIMTAKKKLYRTPSCCSLQLKEVNQNITQA</sequence>
<dbReference type="Proteomes" id="UP000887576">
    <property type="component" value="Unplaced"/>
</dbReference>
<reference evidence="2" key="1">
    <citation type="submission" date="2022-11" db="UniProtKB">
        <authorList>
            <consortium name="WormBaseParasite"/>
        </authorList>
    </citation>
    <scope>IDENTIFICATION</scope>
</reference>
<evidence type="ECO:0000313" key="1">
    <source>
        <dbReference type="Proteomes" id="UP000887576"/>
    </source>
</evidence>
<organism evidence="1 2">
    <name type="scientific">Panagrolaimus sp. JU765</name>
    <dbReference type="NCBI Taxonomy" id="591449"/>
    <lineage>
        <taxon>Eukaryota</taxon>
        <taxon>Metazoa</taxon>
        <taxon>Ecdysozoa</taxon>
        <taxon>Nematoda</taxon>
        <taxon>Chromadorea</taxon>
        <taxon>Rhabditida</taxon>
        <taxon>Tylenchina</taxon>
        <taxon>Panagrolaimomorpha</taxon>
        <taxon>Panagrolaimoidea</taxon>
        <taxon>Panagrolaimidae</taxon>
        <taxon>Panagrolaimus</taxon>
    </lineage>
</organism>
<protein>
    <submittedName>
        <fullName evidence="2">Uncharacterized protein</fullName>
    </submittedName>
</protein>
<accession>A0AC34QTA6</accession>
<proteinExistence type="predicted"/>
<evidence type="ECO:0000313" key="2">
    <source>
        <dbReference type="WBParaSite" id="JU765_v2.g19086.t1"/>
    </source>
</evidence>